<feature type="region of interest" description="Disordered" evidence="9">
    <location>
        <begin position="1"/>
        <end position="41"/>
    </location>
</feature>
<dbReference type="PANTHER" id="PTHR15415">
    <property type="entry name" value="MITOFILIN"/>
    <property type="match status" value="1"/>
</dbReference>
<protein>
    <recommendedName>
        <fullName evidence="12">MICOS complex subunit MIC60</fullName>
    </recommendedName>
</protein>
<feature type="region of interest" description="Disordered" evidence="9">
    <location>
        <begin position="131"/>
        <end position="229"/>
    </location>
</feature>
<name>A0A835QDE9_VANPL</name>
<evidence type="ECO:0000256" key="6">
    <source>
        <dbReference type="ARBA" id="ARBA00023128"/>
    </source>
</evidence>
<comment type="similarity">
    <text evidence="2">Belongs to the MICOS complex subunit Mic60 family.</text>
</comment>
<keyword evidence="6" id="KW-0496">Mitochondrion</keyword>
<dbReference type="Proteomes" id="UP000639772">
    <property type="component" value="Unassembled WGS sequence"/>
</dbReference>
<gene>
    <name evidence="10" type="ORF">HPP92_015671</name>
</gene>
<comment type="caution">
    <text evidence="10">The sequence shown here is derived from an EMBL/GenBank/DDBJ whole genome shotgun (WGS) entry which is preliminary data.</text>
</comment>
<keyword evidence="7" id="KW-0472">Membrane</keyword>
<evidence type="ECO:0000256" key="3">
    <source>
        <dbReference type="ARBA" id="ARBA00022692"/>
    </source>
</evidence>
<evidence type="ECO:0000313" key="11">
    <source>
        <dbReference type="Proteomes" id="UP000639772"/>
    </source>
</evidence>
<keyword evidence="3" id="KW-0812">Transmembrane</keyword>
<feature type="compositionally biased region" description="Basic and acidic residues" evidence="9">
    <location>
        <begin position="205"/>
        <end position="229"/>
    </location>
</feature>
<evidence type="ECO:0000256" key="7">
    <source>
        <dbReference type="ARBA" id="ARBA00023136"/>
    </source>
</evidence>
<proteinExistence type="inferred from homology"/>
<evidence type="ECO:0000256" key="8">
    <source>
        <dbReference type="SAM" id="Coils"/>
    </source>
</evidence>
<evidence type="ECO:0000256" key="2">
    <source>
        <dbReference type="ARBA" id="ARBA00010877"/>
    </source>
</evidence>
<keyword evidence="5" id="KW-1133">Transmembrane helix</keyword>
<evidence type="ECO:0000256" key="5">
    <source>
        <dbReference type="ARBA" id="ARBA00022989"/>
    </source>
</evidence>
<feature type="region of interest" description="Disordered" evidence="9">
    <location>
        <begin position="244"/>
        <end position="268"/>
    </location>
</feature>
<dbReference type="GO" id="GO:0061617">
    <property type="term" value="C:MICOS complex"/>
    <property type="evidence" value="ECO:0007669"/>
    <property type="project" value="TreeGrafter"/>
</dbReference>
<evidence type="ECO:0008006" key="12">
    <source>
        <dbReference type="Google" id="ProtNLM"/>
    </source>
</evidence>
<keyword evidence="8" id="KW-0175">Coiled coil</keyword>
<dbReference type="OrthoDB" id="10261039at2759"/>
<feature type="compositionally biased region" description="Polar residues" evidence="9">
    <location>
        <begin position="165"/>
        <end position="183"/>
    </location>
</feature>
<feature type="compositionally biased region" description="Basic and acidic residues" evidence="9">
    <location>
        <begin position="133"/>
        <end position="146"/>
    </location>
</feature>
<dbReference type="EMBL" id="JADCNM010000008">
    <property type="protein sequence ID" value="KAG0471125.1"/>
    <property type="molecule type" value="Genomic_DNA"/>
</dbReference>
<comment type="subcellular location">
    <subcellularLocation>
        <location evidence="1">Mitochondrion inner membrane</location>
    </subcellularLocation>
</comment>
<evidence type="ECO:0000256" key="4">
    <source>
        <dbReference type="ARBA" id="ARBA00022792"/>
    </source>
</evidence>
<sequence length="612" mass="67124">MMSPFILSSRHGFSSFSSRNSAPRKPAAAGSVDETSKSTKSTPKLVFGSILVGAAVIGAYQSGYLKFYGKDESSSLRSSTFDTDNIAHPLDHKIHPSNEYLSEPKPNLESAVENTSNNVGNAKKNVEVLEPNVQKEEVVPSKEEKPSISFENAASTAGEKPANLEASSKENPSNNVVTTYIKSNQEEVEPMEQKEDFVDNSVYNSKEDGMKVADSHQDLSSQEQKDSLESATKEMKMLTETHSVLVDESSAKEHRNTGESDAIPNIVKDKEAFVSSSDNMERPDDVKLVLDFLEAIHIAERKQAESDAAIFAEEKRRMKEKYDKELKDARARQLMYAEEAAILEKELHEEKRKAAATIKSIEEQAEQKLREEVQLKKEEADVLLREAHDLAKAELAAAIANEKASQIEKIAEANLNINALCMAFYARSEEARQTHSVHKLSLGTLALEDALSKGLPFRPEIDALYKSLEGIDHESLPGLALSSLPDEIIDFGLDTPRQLNQKFDGLKGTLRHFCLIPAGGGGLLAHAVAYIASSIKLPEDGSSEGIESIISRVESFLAEKKYAEAADTLEEGVRGTEAELVAVEWSRLARNRAVAEQALSLLKSCALSVNFG</sequence>
<reference evidence="10 11" key="1">
    <citation type="journal article" date="2020" name="Nat. Food">
        <title>A phased Vanilla planifolia genome enables genetic improvement of flavour and production.</title>
        <authorList>
            <person name="Hasing T."/>
            <person name="Tang H."/>
            <person name="Brym M."/>
            <person name="Khazi F."/>
            <person name="Huang T."/>
            <person name="Chambers A.H."/>
        </authorList>
    </citation>
    <scope>NUCLEOTIDE SEQUENCE [LARGE SCALE GENOMIC DNA]</scope>
    <source>
        <tissue evidence="10">Leaf</tissue>
    </source>
</reference>
<dbReference type="PANTHER" id="PTHR15415:SF7">
    <property type="entry name" value="MICOS COMPLEX SUBUNIT MIC60"/>
    <property type="match status" value="1"/>
</dbReference>
<accession>A0A835QDE9</accession>
<dbReference type="GO" id="GO:0042407">
    <property type="term" value="P:cristae formation"/>
    <property type="evidence" value="ECO:0007669"/>
    <property type="project" value="TreeGrafter"/>
</dbReference>
<feature type="coiled-coil region" evidence="8">
    <location>
        <begin position="301"/>
        <end position="386"/>
    </location>
</feature>
<dbReference type="Pfam" id="PF09731">
    <property type="entry name" value="Mitofilin"/>
    <property type="match status" value="1"/>
</dbReference>
<feature type="compositionally biased region" description="Low complexity" evidence="9">
    <location>
        <begin position="8"/>
        <end position="21"/>
    </location>
</feature>
<dbReference type="InterPro" id="IPR019133">
    <property type="entry name" value="MIC60"/>
</dbReference>
<keyword evidence="4" id="KW-0999">Mitochondrion inner membrane</keyword>
<dbReference type="AlphaFoldDB" id="A0A835QDE9"/>
<evidence type="ECO:0000256" key="9">
    <source>
        <dbReference type="SAM" id="MobiDB-lite"/>
    </source>
</evidence>
<feature type="compositionally biased region" description="Basic and acidic residues" evidence="9">
    <location>
        <begin position="249"/>
        <end position="258"/>
    </location>
</feature>
<evidence type="ECO:0000256" key="1">
    <source>
        <dbReference type="ARBA" id="ARBA00004273"/>
    </source>
</evidence>
<evidence type="ECO:0000313" key="10">
    <source>
        <dbReference type="EMBL" id="KAG0471125.1"/>
    </source>
</evidence>
<organism evidence="10 11">
    <name type="scientific">Vanilla planifolia</name>
    <name type="common">Vanilla</name>
    <dbReference type="NCBI Taxonomy" id="51239"/>
    <lineage>
        <taxon>Eukaryota</taxon>
        <taxon>Viridiplantae</taxon>
        <taxon>Streptophyta</taxon>
        <taxon>Embryophyta</taxon>
        <taxon>Tracheophyta</taxon>
        <taxon>Spermatophyta</taxon>
        <taxon>Magnoliopsida</taxon>
        <taxon>Liliopsida</taxon>
        <taxon>Asparagales</taxon>
        <taxon>Orchidaceae</taxon>
        <taxon>Vanilloideae</taxon>
        <taxon>Vanilleae</taxon>
        <taxon>Vanilla</taxon>
    </lineage>
</organism>